<dbReference type="FunFam" id="3.40.50.720:FF:000084">
    <property type="entry name" value="Short-chain dehydrogenase reductase"/>
    <property type="match status" value="1"/>
</dbReference>
<dbReference type="SUPFAM" id="SSF51735">
    <property type="entry name" value="NAD(P)-binding Rossmann-fold domains"/>
    <property type="match status" value="1"/>
</dbReference>
<proteinExistence type="inferred from homology"/>
<dbReference type="PROSITE" id="PS00061">
    <property type="entry name" value="ADH_SHORT"/>
    <property type="match status" value="1"/>
</dbReference>
<evidence type="ECO:0000313" key="6">
    <source>
        <dbReference type="Proteomes" id="UP000199310"/>
    </source>
</evidence>
<evidence type="ECO:0000256" key="2">
    <source>
        <dbReference type="ARBA" id="ARBA00023002"/>
    </source>
</evidence>
<feature type="domain" description="Ketoreductase" evidence="4">
    <location>
        <begin position="7"/>
        <end position="189"/>
    </location>
</feature>
<dbReference type="PROSITE" id="PS51257">
    <property type="entry name" value="PROKAR_LIPOPROTEIN"/>
    <property type="match status" value="1"/>
</dbReference>
<dbReference type="Pfam" id="PF13561">
    <property type="entry name" value="adh_short_C2"/>
    <property type="match status" value="1"/>
</dbReference>
<dbReference type="RefSeq" id="WP_089898424.1">
    <property type="nucleotide sequence ID" value="NZ_FOJG01000002.1"/>
</dbReference>
<dbReference type="EMBL" id="FOJG01000002">
    <property type="protein sequence ID" value="SEW51962.1"/>
    <property type="molecule type" value="Genomic_DNA"/>
</dbReference>
<dbReference type="SMART" id="SM00822">
    <property type="entry name" value="PKS_KR"/>
    <property type="match status" value="1"/>
</dbReference>
<protein>
    <submittedName>
        <fullName evidence="5">NAD(P)-dependent dehydrogenase, short-chain alcohol dehydrogenase family</fullName>
    </submittedName>
</protein>
<evidence type="ECO:0000256" key="1">
    <source>
        <dbReference type="ARBA" id="ARBA00006484"/>
    </source>
</evidence>
<evidence type="ECO:0000256" key="3">
    <source>
        <dbReference type="ARBA" id="ARBA00023027"/>
    </source>
</evidence>
<accession>A0A1I0S7Y7</accession>
<dbReference type="InterPro" id="IPR002347">
    <property type="entry name" value="SDR_fam"/>
</dbReference>
<dbReference type="AlphaFoldDB" id="A0A1I0S7Y7"/>
<dbReference type="PANTHER" id="PTHR24321:SF8">
    <property type="entry name" value="ESTRADIOL 17-BETA-DEHYDROGENASE 8-RELATED"/>
    <property type="match status" value="1"/>
</dbReference>
<name>A0A1I0S7Y7_9BACT</name>
<comment type="similarity">
    <text evidence="1">Belongs to the short-chain dehydrogenases/reductases (SDR) family.</text>
</comment>
<dbReference type="PRINTS" id="PR00080">
    <property type="entry name" value="SDRFAMILY"/>
</dbReference>
<keyword evidence="6" id="KW-1185">Reference proteome</keyword>
<dbReference type="PANTHER" id="PTHR24321">
    <property type="entry name" value="DEHYDROGENASES, SHORT CHAIN"/>
    <property type="match status" value="1"/>
</dbReference>
<dbReference type="InterPro" id="IPR036291">
    <property type="entry name" value="NAD(P)-bd_dom_sf"/>
</dbReference>
<evidence type="ECO:0000313" key="5">
    <source>
        <dbReference type="EMBL" id="SEW51962.1"/>
    </source>
</evidence>
<reference evidence="6" key="1">
    <citation type="submission" date="2016-10" db="EMBL/GenBank/DDBJ databases">
        <authorList>
            <person name="Varghese N."/>
            <person name="Submissions S."/>
        </authorList>
    </citation>
    <scope>NUCLEOTIDE SEQUENCE [LARGE SCALE GENOMIC DNA]</scope>
    <source>
        <strain evidence="6">DSM 3695</strain>
    </source>
</reference>
<organism evidence="5 6">
    <name type="scientific">Chitinophaga arvensicola</name>
    <dbReference type="NCBI Taxonomy" id="29529"/>
    <lineage>
        <taxon>Bacteria</taxon>
        <taxon>Pseudomonadati</taxon>
        <taxon>Bacteroidota</taxon>
        <taxon>Chitinophagia</taxon>
        <taxon>Chitinophagales</taxon>
        <taxon>Chitinophagaceae</taxon>
        <taxon>Chitinophaga</taxon>
    </lineage>
</organism>
<dbReference type="OrthoDB" id="597477at2"/>
<dbReference type="Gene3D" id="3.40.50.720">
    <property type="entry name" value="NAD(P)-binding Rossmann-like Domain"/>
    <property type="match status" value="1"/>
</dbReference>
<gene>
    <name evidence="5" type="ORF">SAMN04488122_4614</name>
</gene>
<dbReference type="InterPro" id="IPR057326">
    <property type="entry name" value="KR_dom"/>
</dbReference>
<keyword evidence="3" id="KW-0520">NAD</keyword>
<dbReference type="PRINTS" id="PR00081">
    <property type="entry name" value="GDHRDH"/>
</dbReference>
<dbReference type="STRING" id="29529.SAMN04488122_4614"/>
<dbReference type="GO" id="GO:0016491">
    <property type="term" value="F:oxidoreductase activity"/>
    <property type="evidence" value="ECO:0007669"/>
    <property type="project" value="UniProtKB-KW"/>
</dbReference>
<sequence>MMILKNKIVLITGGASGIGQACAEAYAQQGAVVAVIDKDEAALHRLQEKLGAPHSFLSADLNNSNDIQAAIGKVLQTHGQLHAIHNNAGVASPSKPLHETSEAEWEQVMNVNVRGIYYTTRYGIAALKVTKGCILNTSSMVGDIGQENHAAYAGSKGAVNALTKAMALDYAPFGIRVNAVAPAGVWTPMLRRWSQEQPEPARIEQYLDQIHALGYCPEATEIADVCAFLLSEQARFVTGCIMPVSGGAELGYKHSL</sequence>
<evidence type="ECO:0000259" key="4">
    <source>
        <dbReference type="SMART" id="SM00822"/>
    </source>
</evidence>
<dbReference type="Proteomes" id="UP000199310">
    <property type="component" value="Unassembled WGS sequence"/>
</dbReference>
<keyword evidence="2" id="KW-0560">Oxidoreductase</keyword>
<dbReference type="InterPro" id="IPR020904">
    <property type="entry name" value="Sc_DH/Rdtase_CS"/>
</dbReference>
<dbReference type="CDD" id="cd05233">
    <property type="entry name" value="SDR_c"/>
    <property type="match status" value="1"/>
</dbReference>